<reference evidence="2 3" key="1">
    <citation type="submission" date="2016-10" db="EMBL/GenBank/DDBJ databases">
        <title>Draft genome sequence of Coniochaeta ligniaria NRRL30616, a lignocellulolytic fungus for bioabatement of inhibitors in plant biomass hydrolysates.</title>
        <authorList>
            <consortium name="DOE Joint Genome Institute"/>
            <person name="Jimenez D.J."/>
            <person name="Hector R.E."/>
            <person name="Riley R."/>
            <person name="Sun H."/>
            <person name="Grigoriev I.V."/>
            <person name="Van Elsas J.D."/>
            <person name="Nichols N.N."/>
        </authorList>
    </citation>
    <scope>NUCLEOTIDE SEQUENCE [LARGE SCALE GENOMIC DNA]</scope>
    <source>
        <strain evidence="2 3">NRRL 30616</strain>
    </source>
</reference>
<feature type="region of interest" description="Disordered" evidence="1">
    <location>
        <begin position="1"/>
        <end position="90"/>
    </location>
</feature>
<sequence length="125" mass="14248">MRSFMDQNVVKAASLPPTRRERSPPRDPSPDDENDDSGMTGHRQPPRRDGGIASHIEMTSNREIKPKRRSFAPETVPRETRRGVPGDPNDSHSWCIEAALDHMVIGSLYLANDNQPEARYKPRWF</sequence>
<dbReference type="InParanoid" id="A0A1J7J584"/>
<organism evidence="2 3">
    <name type="scientific">Coniochaeta ligniaria NRRL 30616</name>
    <dbReference type="NCBI Taxonomy" id="1408157"/>
    <lineage>
        <taxon>Eukaryota</taxon>
        <taxon>Fungi</taxon>
        <taxon>Dikarya</taxon>
        <taxon>Ascomycota</taxon>
        <taxon>Pezizomycotina</taxon>
        <taxon>Sordariomycetes</taxon>
        <taxon>Sordariomycetidae</taxon>
        <taxon>Coniochaetales</taxon>
        <taxon>Coniochaetaceae</taxon>
        <taxon>Coniochaeta</taxon>
    </lineage>
</organism>
<proteinExistence type="predicted"/>
<dbReference type="Proteomes" id="UP000182658">
    <property type="component" value="Unassembled WGS sequence"/>
</dbReference>
<gene>
    <name evidence="2" type="ORF">CONLIGDRAFT_685926</name>
</gene>
<evidence type="ECO:0000256" key="1">
    <source>
        <dbReference type="SAM" id="MobiDB-lite"/>
    </source>
</evidence>
<evidence type="ECO:0000313" key="3">
    <source>
        <dbReference type="Proteomes" id="UP000182658"/>
    </source>
</evidence>
<name>A0A1J7J584_9PEZI</name>
<dbReference type="AlphaFoldDB" id="A0A1J7J584"/>
<dbReference type="OrthoDB" id="5504162at2759"/>
<dbReference type="EMBL" id="KV875104">
    <property type="protein sequence ID" value="OIW24308.1"/>
    <property type="molecule type" value="Genomic_DNA"/>
</dbReference>
<keyword evidence="3" id="KW-1185">Reference proteome</keyword>
<feature type="compositionally biased region" description="Basic and acidic residues" evidence="1">
    <location>
        <begin position="18"/>
        <end position="29"/>
    </location>
</feature>
<evidence type="ECO:0000313" key="2">
    <source>
        <dbReference type="EMBL" id="OIW24308.1"/>
    </source>
</evidence>
<protein>
    <submittedName>
        <fullName evidence="2">Uncharacterized protein</fullName>
    </submittedName>
</protein>
<accession>A0A1J7J584</accession>